<evidence type="ECO:0000256" key="6">
    <source>
        <dbReference type="SAM" id="Phobius"/>
    </source>
</evidence>
<gene>
    <name evidence="7" type="ORF">CO176_01185</name>
</gene>
<evidence type="ECO:0000256" key="5">
    <source>
        <dbReference type="ARBA" id="ARBA00023136"/>
    </source>
</evidence>
<evidence type="ECO:0000313" key="7">
    <source>
        <dbReference type="EMBL" id="PJA42861.1"/>
    </source>
</evidence>
<feature type="non-terminal residue" evidence="7">
    <location>
        <position position="86"/>
    </location>
</feature>
<keyword evidence="4 6" id="KW-1133">Transmembrane helix</keyword>
<feature type="transmembrane region" description="Helical" evidence="6">
    <location>
        <begin position="7"/>
        <end position="31"/>
    </location>
</feature>
<evidence type="ECO:0000256" key="2">
    <source>
        <dbReference type="ARBA" id="ARBA00022481"/>
    </source>
</evidence>
<dbReference type="EMBL" id="PFWW01000024">
    <property type="protein sequence ID" value="PJA42861.1"/>
    <property type="molecule type" value="Genomic_DNA"/>
</dbReference>
<protein>
    <submittedName>
        <fullName evidence="7">Prepilin-type cleavage/methylation domain-containing protein</fullName>
    </submittedName>
</protein>
<dbReference type="PRINTS" id="PR00885">
    <property type="entry name" value="BCTERIALGSPH"/>
</dbReference>
<dbReference type="GO" id="GO:0015628">
    <property type="term" value="P:protein secretion by the type II secretion system"/>
    <property type="evidence" value="ECO:0007669"/>
    <property type="project" value="InterPro"/>
</dbReference>
<sequence>MRQTAKGFTLIELLIVIAVLGILAVAVLSAINPIEQINRSRDTGSRSDAEQLLGGVDRYYATNGYYPWVSSEEETDFDIPWIEDNV</sequence>
<name>A0A2M7XA25_9BACT</name>
<evidence type="ECO:0000313" key="8">
    <source>
        <dbReference type="Proteomes" id="UP000230484"/>
    </source>
</evidence>
<dbReference type="InterPro" id="IPR045584">
    <property type="entry name" value="Pilin-like"/>
</dbReference>
<dbReference type="AlphaFoldDB" id="A0A2M7XA25"/>
<dbReference type="Gene3D" id="3.30.700.10">
    <property type="entry name" value="Glycoprotein, Type 4 Pilin"/>
    <property type="match status" value="1"/>
</dbReference>
<keyword evidence="2" id="KW-0488">Methylation</keyword>
<accession>A0A2M7XA25</accession>
<dbReference type="Proteomes" id="UP000230484">
    <property type="component" value="Unassembled WGS sequence"/>
</dbReference>
<keyword evidence="5 6" id="KW-0472">Membrane</keyword>
<dbReference type="PROSITE" id="PS00409">
    <property type="entry name" value="PROKAR_NTER_METHYL"/>
    <property type="match status" value="1"/>
</dbReference>
<evidence type="ECO:0000256" key="3">
    <source>
        <dbReference type="ARBA" id="ARBA00022692"/>
    </source>
</evidence>
<comment type="subcellular location">
    <subcellularLocation>
        <location evidence="1">Membrane</location>
        <topology evidence="1">Single-pass membrane protein</topology>
    </subcellularLocation>
</comment>
<dbReference type="SUPFAM" id="SSF54523">
    <property type="entry name" value="Pili subunits"/>
    <property type="match status" value="1"/>
</dbReference>
<reference evidence="8" key="1">
    <citation type="submission" date="2017-09" db="EMBL/GenBank/DDBJ databases">
        <title>Depth-based differentiation of microbial function through sediment-hosted aquifers and enrichment of novel symbionts in the deep terrestrial subsurface.</title>
        <authorList>
            <person name="Probst A.J."/>
            <person name="Ladd B."/>
            <person name="Jarett J.K."/>
            <person name="Geller-Mcgrath D.E."/>
            <person name="Sieber C.M.K."/>
            <person name="Emerson J.B."/>
            <person name="Anantharaman K."/>
            <person name="Thomas B.C."/>
            <person name="Malmstrom R."/>
            <person name="Stieglmeier M."/>
            <person name="Klingl A."/>
            <person name="Woyke T."/>
            <person name="Ryan C.M."/>
            <person name="Banfield J.F."/>
        </authorList>
    </citation>
    <scope>NUCLEOTIDE SEQUENCE [LARGE SCALE GENOMIC DNA]</scope>
</reference>
<dbReference type="GO" id="GO:0016020">
    <property type="term" value="C:membrane"/>
    <property type="evidence" value="ECO:0007669"/>
    <property type="project" value="UniProtKB-SubCell"/>
</dbReference>
<organism evidence="7 8">
    <name type="scientific">Candidatus Woesebacteria bacterium CG_4_9_14_3_um_filter_39_10</name>
    <dbReference type="NCBI Taxonomy" id="1975056"/>
    <lineage>
        <taxon>Bacteria</taxon>
        <taxon>Candidatus Woeseibacteriota</taxon>
    </lineage>
</organism>
<keyword evidence="3 6" id="KW-0812">Transmembrane</keyword>
<proteinExistence type="predicted"/>
<evidence type="ECO:0000256" key="1">
    <source>
        <dbReference type="ARBA" id="ARBA00004167"/>
    </source>
</evidence>
<dbReference type="InterPro" id="IPR012902">
    <property type="entry name" value="N_methyl_site"/>
</dbReference>
<evidence type="ECO:0000256" key="4">
    <source>
        <dbReference type="ARBA" id="ARBA00022989"/>
    </source>
</evidence>
<dbReference type="NCBIfam" id="TIGR02532">
    <property type="entry name" value="IV_pilin_GFxxxE"/>
    <property type="match status" value="1"/>
</dbReference>
<comment type="caution">
    <text evidence="7">The sequence shown here is derived from an EMBL/GenBank/DDBJ whole genome shotgun (WGS) entry which is preliminary data.</text>
</comment>
<dbReference type="Pfam" id="PF07963">
    <property type="entry name" value="N_methyl"/>
    <property type="match status" value="1"/>
</dbReference>
<dbReference type="GO" id="GO:0015627">
    <property type="term" value="C:type II protein secretion system complex"/>
    <property type="evidence" value="ECO:0007669"/>
    <property type="project" value="InterPro"/>
</dbReference>
<dbReference type="InterPro" id="IPR002416">
    <property type="entry name" value="T2SS_protein-GspH"/>
</dbReference>